<evidence type="ECO:0000313" key="1">
    <source>
        <dbReference type="EMBL" id="MEX3934970.1"/>
    </source>
</evidence>
<sequence>MAIQSERSVGVNGRNYRLPATPTVVVCVDGCEYDYLEAAVKAGVAPYVGKMLRDGAAFRGDCVIPSFTNPNNLSIVCGVPPSVHGICGNYFWDPQANDGKGAEVMMNDPAYLRAPTLLAAAADAGAAVAVVTAKDKLRRLLGNKMKGICFSAEKADKVTLEENGIGEVLDLVGQPLPDVYSAGLSEFVFAAGVRLAQTRKLDLMYLSTTDYVQHKWAPGTEGANAFYAMMDGYLAQLDALGWVIGLTADHGMNAKHDPQTGEPNVIYLQDLMDEWLGARAARVILPITDPYVVHHGALGSFATIYLPSDANAQPLIERLSGLKDIEAVLDNKTACERFELPNDRVGDIVVVSKKNTALGTRRDEHDLSGLTVPLRSHGGLSEQEVPLLFNRRISEARVAGKRLRNFDVFDLALNHLATS</sequence>
<proteinExistence type="predicted"/>
<name>A0ACC6U670_9BURK</name>
<accession>A0ACC6U670</accession>
<keyword evidence="2" id="KW-1185">Reference proteome</keyword>
<organism evidence="1 2">
    <name type="scientific">Paraburkholderia phymatum</name>
    <dbReference type="NCBI Taxonomy" id="148447"/>
    <lineage>
        <taxon>Bacteria</taxon>
        <taxon>Pseudomonadati</taxon>
        <taxon>Pseudomonadota</taxon>
        <taxon>Betaproteobacteria</taxon>
        <taxon>Burkholderiales</taxon>
        <taxon>Burkholderiaceae</taxon>
        <taxon>Paraburkholderia</taxon>
    </lineage>
</organism>
<gene>
    <name evidence="1" type="primary">phnA</name>
    <name evidence="1" type="ORF">AB4Y32_24790</name>
</gene>
<keyword evidence="1" id="KW-0378">Hydrolase</keyword>
<reference evidence="1" key="1">
    <citation type="submission" date="2024-07" db="EMBL/GenBank/DDBJ databases">
        <title>A survey of Mimosa microsymbionts across Brazilian biomes reveals a high diversity of Paraburkholderia nodulating endemic species, but also that Cupriavidus is common as a symbiont of widespread species.</title>
        <authorList>
            <person name="Rouws L."/>
            <person name="Barauna A."/>
            <person name="Beukes C."/>
            <person name="Rouws J.R.C."/>
            <person name="De Faria S.M."/>
            <person name="Gross E."/>
            <person name="Bueno Dos Reis Junior F."/>
            <person name="Simon M.F."/>
            <person name="Maluk M."/>
            <person name="Odee D.W."/>
            <person name="Kenicer G."/>
            <person name="Young J.P.W."/>
            <person name="Reis V.M."/>
            <person name="Zilli J."/>
            <person name="James E.K."/>
        </authorList>
    </citation>
    <scope>NUCLEOTIDE SEQUENCE</scope>
    <source>
        <strain evidence="1">EG181B</strain>
    </source>
</reference>
<dbReference type="EMBL" id="JBFRCH010000016">
    <property type="protein sequence ID" value="MEX3934970.1"/>
    <property type="molecule type" value="Genomic_DNA"/>
</dbReference>
<dbReference type="EC" id="3.11.1.2" evidence="1"/>
<evidence type="ECO:0000313" key="2">
    <source>
        <dbReference type="Proteomes" id="UP001558850"/>
    </source>
</evidence>
<dbReference type="Proteomes" id="UP001558850">
    <property type="component" value="Unassembled WGS sequence"/>
</dbReference>
<comment type="caution">
    <text evidence="1">The sequence shown here is derived from an EMBL/GenBank/DDBJ whole genome shotgun (WGS) entry which is preliminary data.</text>
</comment>
<protein>
    <submittedName>
        <fullName evidence="1">Phosphonoacetate hydrolase</fullName>
        <ecNumber evidence="1">3.11.1.2</ecNumber>
    </submittedName>
</protein>